<sequence>MGDDPSIVAGRQCLKCDLPARYYSVNPKQAVYCRDCYLSMIHHKFSYVIGKNRVFRDGNKRSVIVVWRGSPSDNFLLHCVEMGVSQNPHKRMEAKPVVVVILESVDLERFKIEYGAAKERELQMAEKWDWKFVPLYGIFGEDVEFLEELRFDEEKASTLRSLIGKSSAKSDRLELKSLLTELLVYKVALKLGIDKVMTSDSADLTAQKSFDAICFGRGAKIAQLASALDTRFPGVTIIRPLRDITDADIGLSLRLASDAEPTVALNPQVAVKARTIQGLNADFLSRLQVSGFPSTLSSVIMTSTKVEAPPVPQPNHPCLLCLDPCPIDKTEDSVRQLCPSCSRLLAAIPSVPESFYQAIQIGSPAR</sequence>
<dbReference type="GO" id="GO:0002143">
    <property type="term" value="P:tRNA wobble position uridine thiolation"/>
    <property type="evidence" value="ECO:0007669"/>
    <property type="project" value="TreeGrafter"/>
</dbReference>
<evidence type="ECO:0000256" key="1">
    <source>
        <dbReference type="ARBA" id="ARBA00022490"/>
    </source>
</evidence>
<dbReference type="WBParaSite" id="Pan_g15052.t1">
    <property type="protein sequence ID" value="Pan_g15052.t1"/>
    <property type="gene ID" value="Pan_g15052"/>
</dbReference>
<evidence type="ECO:0000256" key="3">
    <source>
        <dbReference type="HAMAP-Rule" id="MF_03054"/>
    </source>
</evidence>
<dbReference type="Proteomes" id="UP000492821">
    <property type="component" value="Unassembled WGS sequence"/>
</dbReference>
<comment type="function">
    <text evidence="3">Plays a central role in 2-thiolation of mcm(5)S(2)U at tRNA wobble positions of tRNA(Lys), tRNA(Glu) and tRNA(Gln). May act by forming a heterodimer with NCS6/CTU1 that ligates sulfur from thiocarboxylated URM1 onto the uridine of tRNAs at wobble position.</text>
</comment>
<organism evidence="4 5">
    <name type="scientific">Panagrellus redivivus</name>
    <name type="common">Microworm</name>
    <dbReference type="NCBI Taxonomy" id="6233"/>
    <lineage>
        <taxon>Eukaryota</taxon>
        <taxon>Metazoa</taxon>
        <taxon>Ecdysozoa</taxon>
        <taxon>Nematoda</taxon>
        <taxon>Chromadorea</taxon>
        <taxon>Rhabditida</taxon>
        <taxon>Tylenchina</taxon>
        <taxon>Panagrolaimomorpha</taxon>
        <taxon>Panagrolaimoidea</taxon>
        <taxon>Panagrolaimidae</taxon>
        <taxon>Panagrellus</taxon>
    </lineage>
</organism>
<dbReference type="Pfam" id="PF10288">
    <property type="entry name" value="CTU2"/>
    <property type="match status" value="1"/>
</dbReference>
<keyword evidence="1 3" id="KW-0963">Cytoplasm</keyword>
<dbReference type="AlphaFoldDB" id="A0A7E4V0E5"/>
<reference evidence="5" key="2">
    <citation type="submission" date="2020-10" db="UniProtKB">
        <authorList>
            <consortium name="WormBaseParasite"/>
        </authorList>
    </citation>
    <scope>IDENTIFICATION</scope>
</reference>
<evidence type="ECO:0000313" key="5">
    <source>
        <dbReference type="WBParaSite" id="Pan_g15052.t1"/>
    </source>
</evidence>
<dbReference type="GO" id="GO:0032447">
    <property type="term" value="P:protein urmylation"/>
    <property type="evidence" value="ECO:0007669"/>
    <property type="project" value="UniProtKB-UniRule"/>
</dbReference>
<accession>A0A7E4V0E5</accession>
<protein>
    <recommendedName>
        <fullName evidence="3">Cytoplasmic tRNA 2-thiolation protein 2</fullName>
    </recommendedName>
</protein>
<reference evidence="4" key="1">
    <citation type="journal article" date="2013" name="Genetics">
        <title>The draft genome and transcriptome of Panagrellus redivivus are shaped by the harsh demands of a free-living lifestyle.</title>
        <authorList>
            <person name="Srinivasan J."/>
            <person name="Dillman A.R."/>
            <person name="Macchietto M.G."/>
            <person name="Heikkinen L."/>
            <person name="Lakso M."/>
            <person name="Fracchia K.M."/>
            <person name="Antoshechkin I."/>
            <person name="Mortazavi A."/>
            <person name="Wong G."/>
            <person name="Sternberg P.W."/>
        </authorList>
    </citation>
    <scope>NUCLEOTIDE SEQUENCE [LARGE SCALE GENOMIC DNA]</scope>
    <source>
        <strain evidence="4">MT8872</strain>
    </source>
</reference>
<comment type="similarity">
    <text evidence="3">Belongs to the CTU2/NCS2 family.</text>
</comment>
<evidence type="ECO:0000313" key="4">
    <source>
        <dbReference type="Proteomes" id="UP000492821"/>
    </source>
</evidence>
<comment type="pathway">
    <text evidence="3">tRNA modification; 5-methoxycarbonylmethyl-2-thiouridine-tRNA biosynthesis.</text>
</comment>
<dbReference type="GO" id="GO:0000049">
    <property type="term" value="F:tRNA binding"/>
    <property type="evidence" value="ECO:0007669"/>
    <property type="project" value="InterPro"/>
</dbReference>
<dbReference type="Gene3D" id="3.40.50.620">
    <property type="entry name" value="HUPs"/>
    <property type="match status" value="1"/>
</dbReference>
<dbReference type="PANTHER" id="PTHR20882:SF14">
    <property type="entry name" value="CYTOPLASMIC TRNA 2-THIOLATION PROTEIN 2"/>
    <property type="match status" value="1"/>
</dbReference>
<proteinExistence type="inferred from homology"/>
<dbReference type="UniPathway" id="UPA00988"/>
<dbReference type="GO" id="GO:0005829">
    <property type="term" value="C:cytosol"/>
    <property type="evidence" value="ECO:0007669"/>
    <property type="project" value="TreeGrafter"/>
</dbReference>
<dbReference type="HAMAP" id="MF_03054">
    <property type="entry name" value="CTU2"/>
    <property type="match status" value="1"/>
</dbReference>
<keyword evidence="2 3" id="KW-0819">tRNA processing</keyword>
<evidence type="ECO:0000256" key="2">
    <source>
        <dbReference type="ARBA" id="ARBA00022694"/>
    </source>
</evidence>
<dbReference type="GO" id="GO:0016779">
    <property type="term" value="F:nucleotidyltransferase activity"/>
    <property type="evidence" value="ECO:0007669"/>
    <property type="project" value="UniProtKB-UniRule"/>
</dbReference>
<dbReference type="GO" id="GO:0016783">
    <property type="term" value="F:sulfurtransferase activity"/>
    <property type="evidence" value="ECO:0007669"/>
    <property type="project" value="TreeGrafter"/>
</dbReference>
<comment type="subcellular location">
    <subcellularLocation>
        <location evidence="3">Cytoplasm</location>
    </subcellularLocation>
</comment>
<name>A0A7E4V0E5_PANRE</name>
<dbReference type="InterPro" id="IPR019407">
    <property type="entry name" value="CTU2"/>
</dbReference>
<keyword evidence="4" id="KW-1185">Reference proteome</keyword>
<dbReference type="PANTHER" id="PTHR20882">
    <property type="entry name" value="CYTOPLASMIC TRNA 2-THIOLATION PROTEIN 2"/>
    <property type="match status" value="1"/>
</dbReference>
<dbReference type="InterPro" id="IPR014729">
    <property type="entry name" value="Rossmann-like_a/b/a_fold"/>
</dbReference>